<dbReference type="InterPro" id="IPR033480">
    <property type="entry name" value="sCache_2"/>
</dbReference>
<evidence type="ECO:0000313" key="13">
    <source>
        <dbReference type="Proteomes" id="UP000249130"/>
    </source>
</evidence>
<evidence type="ECO:0000259" key="10">
    <source>
        <dbReference type="PROSITE" id="PS50111"/>
    </source>
</evidence>
<keyword evidence="3 9" id="KW-0812">Transmembrane</keyword>
<dbReference type="PRINTS" id="PR00260">
    <property type="entry name" value="CHEMTRNSDUCR"/>
</dbReference>
<dbReference type="Gene3D" id="3.30.450.20">
    <property type="entry name" value="PAS domain"/>
    <property type="match status" value="1"/>
</dbReference>
<dbReference type="SMART" id="SM01049">
    <property type="entry name" value="Cache_2"/>
    <property type="match status" value="1"/>
</dbReference>
<dbReference type="PROSITE" id="PS51257">
    <property type="entry name" value="PROKAR_LIPOPROTEIN"/>
    <property type="match status" value="1"/>
</dbReference>
<evidence type="ECO:0000256" key="1">
    <source>
        <dbReference type="ARBA" id="ARBA00004651"/>
    </source>
</evidence>
<dbReference type="SMART" id="SM00283">
    <property type="entry name" value="MA"/>
    <property type="match status" value="1"/>
</dbReference>
<dbReference type="GO" id="GO:0004888">
    <property type="term" value="F:transmembrane signaling receptor activity"/>
    <property type="evidence" value="ECO:0007669"/>
    <property type="project" value="InterPro"/>
</dbReference>
<dbReference type="GO" id="GO:0006935">
    <property type="term" value="P:chemotaxis"/>
    <property type="evidence" value="ECO:0007669"/>
    <property type="project" value="InterPro"/>
</dbReference>
<organism evidence="12 13">
    <name type="scientific">Rhodoplanes roseus</name>
    <dbReference type="NCBI Taxonomy" id="29409"/>
    <lineage>
        <taxon>Bacteria</taxon>
        <taxon>Pseudomonadati</taxon>
        <taxon>Pseudomonadota</taxon>
        <taxon>Alphaproteobacteria</taxon>
        <taxon>Hyphomicrobiales</taxon>
        <taxon>Nitrobacteraceae</taxon>
        <taxon>Rhodoplanes</taxon>
    </lineage>
</organism>
<feature type="domain" description="HAMP" evidence="11">
    <location>
        <begin position="213"/>
        <end position="266"/>
    </location>
</feature>
<dbReference type="InterPro" id="IPR004090">
    <property type="entry name" value="Chemotax_Me-accpt_rcpt"/>
</dbReference>
<accession>A0A327KRK5</accession>
<comment type="subcellular location">
    <subcellularLocation>
        <location evidence="1">Cell membrane</location>
        <topology evidence="1">Multi-pass membrane protein</topology>
    </subcellularLocation>
</comment>
<protein>
    <recommendedName>
        <fullName evidence="14">Chemotaxis protein</fullName>
    </recommendedName>
</protein>
<evidence type="ECO:0000256" key="2">
    <source>
        <dbReference type="ARBA" id="ARBA00022475"/>
    </source>
</evidence>
<dbReference type="CDD" id="cd06225">
    <property type="entry name" value="HAMP"/>
    <property type="match status" value="1"/>
</dbReference>
<evidence type="ECO:0000256" key="7">
    <source>
        <dbReference type="ARBA" id="ARBA00029447"/>
    </source>
</evidence>
<dbReference type="EMBL" id="NPEX01000227">
    <property type="protein sequence ID" value="RAI40564.1"/>
    <property type="molecule type" value="Genomic_DNA"/>
</dbReference>
<dbReference type="PROSITE" id="PS50885">
    <property type="entry name" value="HAMP"/>
    <property type="match status" value="1"/>
</dbReference>
<gene>
    <name evidence="12" type="ORF">CH341_23525</name>
</gene>
<reference evidence="12 13" key="1">
    <citation type="submission" date="2017-07" db="EMBL/GenBank/DDBJ databases">
        <title>Draft Genome Sequences of Select Purple Nonsulfur Bacteria.</title>
        <authorList>
            <person name="Lasarre B."/>
            <person name="Mckinlay J.B."/>
        </authorList>
    </citation>
    <scope>NUCLEOTIDE SEQUENCE [LARGE SCALE GENOMIC DNA]</scope>
    <source>
        <strain evidence="12 13">DSM 5909</strain>
    </source>
</reference>
<dbReference type="OrthoDB" id="8320983at2"/>
<feature type="domain" description="Methyl-accepting transducer" evidence="10">
    <location>
        <begin position="303"/>
        <end position="539"/>
    </location>
</feature>
<dbReference type="Pfam" id="PF00672">
    <property type="entry name" value="HAMP"/>
    <property type="match status" value="1"/>
</dbReference>
<dbReference type="RefSeq" id="WP_111421446.1">
    <property type="nucleotide sequence ID" value="NZ_NPEX01000227.1"/>
</dbReference>
<evidence type="ECO:0000256" key="4">
    <source>
        <dbReference type="ARBA" id="ARBA00022989"/>
    </source>
</evidence>
<dbReference type="Pfam" id="PF00015">
    <property type="entry name" value="MCPsignal"/>
    <property type="match status" value="1"/>
</dbReference>
<feature type="transmembrane region" description="Helical" evidence="9">
    <location>
        <begin position="190"/>
        <end position="212"/>
    </location>
</feature>
<dbReference type="PROSITE" id="PS50111">
    <property type="entry name" value="CHEMOTAXIS_TRANSDUC_2"/>
    <property type="match status" value="1"/>
</dbReference>
<dbReference type="Proteomes" id="UP000249130">
    <property type="component" value="Unassembled WGS sequence"/>
</dbReference>
<comment type="caution">
    <text evidence="12">The sequence shown here is derived from an EMBL/GenBank/DDBJ whole genome shotgun (WGS) entry which is preliminary data.</text>
</comment>
<dbReference type="Gene3D" id="1.10.287.950">
    <property type="entry name" value="Methyl-accepting chemotaxis protein"/>
    <property type="match status" value="1"/>
</dbReference>
<keyword evidence="6 8" id="KW-0807">Transducer</keyword>
<dbReference type="GO" id="GO:0005886">
    <property type="term" value="C:plasma membrane"/>
    <property type="evidence" value="ECO:0007669"/>
    <property type="project" value="UniProtKB-SubCell"/>
</dbReference>
<keyword evidence="13" id="KW-1185">Reference proteome</keyword>
<keyword evidence="4 9" id="KW-1133">Transmembrane helix</keyword>
<feature type="transmembrane region" description="Helical" evidence="9">
    <location>
        <begin position="12"/>
        <end position="34"/>
    </location>
</feature>
<comment type="similarity">
    <text evidence="7">Belongs to the methyl-accepting chemotaxis (MCP) protein family.</text>
</comment>
<evidence type="ECO:0008006" key="14">
    <source>
        <dbReference type="Google" id="ProtNLM"/>
    </source>
</evidence>
<dbReference type="InterPro" id="IPR003660">
    <property type="entry name" value="HAMP_dom"/>
</dbReference>
<evidence type="ECO:0000256" key="6">
    <source>
        <dbReference type="ARBA" id="ARBA00023224"/>
    </source>
</evidence>
<evidence type="ECO:0000256" key="5">
    <source>
        <dbReference type="ARBA" id="ARBA00023136"/>
    </source>
</evidence>
<evidence type="ECO:0000313" key="12">
    <source>
        <dbReference type="EMBL" id="RAI40564.1"/>
    </source>
</evidence>
<keyword evidence="5 9" id="KW-0472">Membrane</keyword>
<dbReference type="PANTHER" id="PTHR32089">
    <property type="entry name" value="METHYL-ACCEPTING CHEMOTAXIS PROTEIN MCPB"/>
    <property type="match status" value="1"/>
</dbReference>
<dbReference type="SUPFAM" id="SSF58104">
    <property type="entry name" value="Methyl-accepting chemotaxis protein (MCP) signaling domain"/>
    <property type="match status" value="1"/>
</dbReference>
<evidence type="ECO:0000259" key="11">
    <source>
        <dbReference type="PROSITE" id="PS50885"/>
    </source>
</evidence>
<dbReference type="InterPro" id="IPR004089">
    <property type="entry name" value="MCPsignal_dom"/>
</dbReference>
<proteinExistence type="inferred from homology"/>
<keyword evidence="2" id="KW-1003">Cell membrane</keyword>
<dbReference type="SMART" id="SM00304">
    <property type="entry name" value="HAMP"/>
    <property type="match status" value="1"/>
</dbReference>
<dbReference type="PANTHER" id="PTHR32089:SF112">
    <property type="entry name" value="LYSOZYME-LIKE PROTEIN-RELATED"/>
    <property type="match status" value="1"/>
</dbReference>
<evidence type="ECO:0000256" key="3">
    <source>
        <dbReference type="ARBA" id="ARBA00022692"/>
    </source>
</evidence>
<name>A0A327KRK5_9BRAD</name>
<dbReference type="GO" id="GO:0007165">
    <property type="term" value="P:signal transduction"/>
    <property type="evidence" value="ECO:0007669"/>
    <property type="project" value="UniProtKB-KW"/>
</dbReference>
<dbReference type="AlphaFoldDB" id="A0A327KRK5"/>
<sequence length="558" mass="57706">MSSLLRLRIRGRLYALVALFGVGCIVLAGAMVWLQSNRAADARARALEALADTAVGALEAQRKLAQSGAISEDEAKKRGLAVIAEMRHGNGDYFLVMDSQFVMLMHPTTQQNVGKSQVDAKDSNGYAFNRDLKKQIEAGGAGLISYVWKKPGADAPVGKTAAFKLYRPWGMVVGTGVYDDDIAAETRATLWRAGLVTLVLMLALGGIAILVARSIVRPLGELRSALVDLSEDRDIAGRLDLGRPDELGDMARAIDVFRTRSVQRLDDEAKARSLEGGRQARIDALIAGFRATVSDVLSAVGSSLKTLEGTAGSLGSVTQGATRQATDAARASEQAAGNVQGVASAADELGSSVAEIGRQVTQANAVVGEATALAARSNEQVATLAQAAQRIGNVVGLIKAIAEQTNLLALNATIEAARAGESGKGFAVVASEVKTLASQTGKATEDIAAQVAGIQGSTKDAVDAIAKIAGTMDEIGRFTGSIAATIEQQAAATQEISRNVGQAAAGASRVAENIATVTTAIDEAGRSAEDVLGASGEVAGAARRLQDAVDTFLRDVAA</sequence>
<dbReference type="Pfam" id="PF17200">
    <property type="entry name" value="sCache_2"/>
    <property type="match status" value="1"/>
</dbReference>
<evidence type="ECO:0000256" key="8">
    <source>
        <dbReference type="PROSITE-ProRule" id="PRU00284"/>
    </source>
</evidence>
<evidence type="ECO:0000256" key="9">
    <source>
        <dbReference type="SAM" id="Phobius"/>
    </source>
</evidence>